<sequence>MTARYSILAVLLLALAQAAYGQDQHPNDIREFVQQRDLCDHLRGEIPDQGDEQSQVIDDINQQCRGTDAELQRLKLKYTHNTLFEHLLNQYEPDIESP</sequence>
<evidence type="ECO:0000256" key="1">
    <source>
        <dbReference type="SAM" id="SignalP"/>
    </source>
</evidence>
<dbReference type="RefSeq" id="WP_169856788.1">
    <property type="nucleotide sequence ID" value="NZ_JAAQYK010000010.1"/>
</dbReference>
<accession>A0A7Y1Q1V5</accession>
<keyword evidence="1" id="KW-0732">Signal</keyword>
<organism evidence="2 3">
    <name type="scientific">Pseudomonas lactis</name>
    <dbReference type="NCBI Taxonomy" id="1615674"/>
    <lineage>
        <taxon>Bacteria</taxon>
        <taxon>Pseudomonadati</taxon>
        <taxon>Pseudomonadota</taxon>
        <taxon>Gammaproteobacteria</taxon>
        <taxon>Pseudomonadales</taxon>
        <taxon>Pseudomonadaceae</taxon>
        <taxon>Pseudomonas</taxon>
    </lineage>
</organism>
<dbReference type="Proteomes" id="UP000583279">
    <property type="component" value="Unassembled WGS sequence"/>
</dbReference>
<evidence type="ECO:0008006" key="4">
    <source>
        <dbReference type="Google" id="ProtNLM"/>
    </source>
</evidence>
<name>A0A7Y1Q1V5_9PSED</name>
<feature type="signal peptide" evidence="1">
    <location>
        <begin position="1"/>
        <end position="21"/>
    </location>
</feature>
<dbReference type="EMBL" id="JAAQYK010000010">
    <property type="protein sequence ID" value="NNA47721.1"/>
    <property type="molecule type" value="Genomic_DNA"/>
</dbReference>
<reference evidence="2 3" key="1">
    <citation type="journal article" date="2020" name="Front. Microbiol.">
        <title>Genetic Organization of the aprX-lipA2 Operon Affects the Proteolytic Potential of Pseudomonas Species in Milk.</title>
        <authorList>
            <person name="Maier C."/>
            <person name="Huptas C."/>
            <person name="von Neubeck M."/>
            <person name="Scherer S."/>
            <person name="Wenning M."/>
            <person name="Lucking G."/>
        </authorList>
    </citation>
    <scope>NUCLEOTIDE SEQUENCE [LARGE SCALE GENOMIC DNA]</scope>
    <source>
        <strain evidence="2 3">WS 4997</strain>
    </source>
</reference>
<gene>
    <name evidence="2" type="ORF">HBO18_26725</name>
</gene>
<proteinExistence type="predicted"/>
<feature type="chain" id="PRO_5030682228" description="Secreted protein" evidence="1">
    <location>
        <begin position="22"/>
        <end position="98"/>
    </location>
</feature>
<protein>
    <recommendedName>
        <fullName evidence="4">Secreted protein</fullName>
    </recommendedName>
</protein>
<comment type="caution">
    <text evidence="2">The sequence shown here is derived from an EMBL/GenBank/DDBJ whole genome shotgun (WGS) entry which is preliminary data.</text>
</comment>
<evidence type="ECO:0000313" key="2">
    <source>
        <dbReference type="EMBL" id="NNA47721.1"/>
    </source>
</evidence>
<evidence type="ECO:0000313" key="3">
    <source>
        <dbReference type="Proteomes" id="UP000583279"/>
    </source>
</evidence>
<dbReference type="AlphaFoldDB" id="A0A7Y1Q1V5"/>